<evidence type="ECO:0000256" key="3">
    <source>
        <dbReference type="ARBA" id="ARBA00022801"/>
    </source>
</evidence>
<dbReference type="InterPro" id="IPR000064">
    <property type="entry name" value="NLP_P60_dom"/>
</dbReference>
<gene>
    <name evidence="8" type="ORF">DIU77_005280</name>
</gene>
<comment type="similarity">
    <text evidence="1">Belongs to the peptidase C40 family.</text>
</comment>
<dbReference type="Pfam" id="PF00877">
    <property type="entry name" value="NLPC_P60"/>
    <property type="match status" value="1"/>
</dbReference>
<feature type="coiled-coil region" evidence="5">
    <location>
        <begin position="64"/>
        <end position="126"/>
    </location>
</feature>
<dbReference type="GO" id="GO:0008234">
    <property type="term" value="F:cysteine-type peptidase activity"/>
    <property type="evidence" value="ECO:0007669"/>
    <property type="project" value="UniProtKB-KW"/>
</dbReference>
<dbReference type="PANTHER" id="PTHR34385">
    <property type="entry name" value="D-ALANYL-D-ALANINE CARBOXYPEPTIDASE"/>
    <property type="match status" value="1"/>
</dbReference>
<dbReference type="SUPFAM" id="SSF55166">
    <property type="entry name" value="Hedgehog/DD-peptidase"/>
    <property type="match status" value="1"/>
</dbReference>
<protein>
    <submittedName>
        <fullName evidence="8">D-alanyl-D-alanine carboxypeptidase family protein</fullName>
    </submittedName>
</protein>
<evidence type="ECO:0000256" key="6">
    <source>
        <dbReference type="SAM" id="MobiDB-lite"/>
    </source>
</evidence>
<reference evidence="8 9" key="1">
    <citation type="journal article" date="2021" name="BMC Genomics">
        <title>Genome-resolved metagenome and metatranscriptome analyses of thermophilic composting reveal key bacterial players and their metabolic interactions.</title>
        <authorList>
            <person name="Braga L.P.P."/>
            <person name="Pereira R.V."/>
            <person name="Martins L.F."/>
            <person name="Moura L.M.S."/>
            <person name="Sanchez F.B."/>
            <person name="Patane J.S.L."/>
            <person name="da Silva A.M."/>
            <person name="Setubal J.C."/>
        </authorList>
    </citation>
    <scope>NUCLEOTIDE SEQUENCE [LARGE SCALE GENOMIC DNA]</scope>
    <source>
        <strain evidence="8">ZC4RG45</strain>
    </source>
</reference>
<dbReference type="InterPro" id="IPR038765">
    <property type="entry name" value="Papain-like_cys_pep_sf"/>
</dbReference>
<feature type="domain" description="NlpC/P60" evidence="7">
    <location>
        <begin position="303"/>
        <end position="433"/>
    </location>
</feature>
<organism evidence="8 9">
    <name type="scientific">Thermocrispum agreste</name>
    <dbReference type="NCBI Taxonomy" id="37925"/>
    <lineage>
        <taxon>Bacteria</taxon>
        <taxon>Bacillati</taxon>
        <taxon>Actinomycetota</taxon>
        <taxon>Actinomycetes</taxon>
        <taxon>Pseudonocardiales</taxon>
        <taxon>Pseudonocardiaceae</taxon>
        <taxon>Thermocrispum</taxon>
    </lineage>
</organism>
<sequence length="604" mass="64476">MRARTAVAVLLAGAVVVTPVSEGDARAQDTAPTDPGDLRIEAGVAPGTGAPDPRPGVAFADPKVAALQRTASQVQRELSVLAERIRNAKGKVAEATAKLSAARAEREAAELAVERQQAEVDALSASAYTSMGRPSKLRAMLTATDPANYLEKSWVVEYLRTEQDERLNAALRRHRKAVAAERAALGLERRASEREAELVQRNRDATNRADAISSELRTPIEAASAAVTAQQLAQKKRNARTAKAWRRYLDRLDEAGITPPRASSLLDPANLPGGLRPLKGANGKPQPGVAQVTVNGKRLLVLPKETIEAVSAAIDALGKPYVPRDHGEGPIAYSCDGLVRKVFSDAGLEQPAGARKQYMVGKPVSVRDIRPGDLVFVGPAKYGVQHVGIALDERTMVAADGRLASVAVTDIPGKGTLLGVTRPSLGEGSPRKAPLRDKKELTWRCGGVELPLSVAGSLNGDGTAQGATGAWGGYPNGLIPPSALCSVGIGNHALRCDAAQAFVAMSREHARQTGRPLCITDSYRTFQQQVDLYRRKPSLAAVPGTSNHGWGLAIDMCGGVESFDTPAYRWMAKYGPAFGWINPEWARPGRGREEPWHWEYVGRG</sequence>
<name>A0ABD6FFF4_9PSEU</name>
<dbReference type="InterPro" id="IPR003709">
    <property type="entry name" value="VanY-like_core_dom"/>
</dbReference>
<accession>A0ABD6FFF4</accession>
<evidence type="ECO:0000313" key="8">
    <source>
        <dbReference type="EMBL" id="MFO7191634.1"/>
    </source>
</evidence>
<dbReference type="SUPFAM" id="SSF54001">
    <property type="entry name" value="Cysteine proteinases"/>
    <property type="match status" value="1"/>
</dbReference>
<dbReference type="InterPro" id="IPR009045">
    <property type="entry name" value="Zn_M74/Hedgehog-like"/>
</dbReference>
<proteinExistence type="inferred from homology"/>
<dbReference type="Proteomes" id="UP000249324">
    <property type="component" value="Unassembled WGS sequence"/>
</dbReference>
<dbReference type="GO" id="GO:0006508">
    <property type="term" value="P:proteolysis"/>
    <property type="evidence" value="ECO:0007669"/>
    <property type="project" value="UniProtKB-KW"/>
</dbReference>
<dbReference type="GO" id="GO:0004180">
    <property type="term" value="F:carboxypeptidase activity"/>
    <property type="evidence" value="ECO:0007669"/>
    <property type="project" value="UniProtKB-KW"/>
</dbReference>
<evidence type="ECO:0000256" key="4">
    <source>
        <dbReference type="ARBA" id="ARBA00022807"/>
    </source>
</evidence>
<evidence type="ECO:0000256" key="1">
    <source>
        <dbReference type="ARBA" id="ARBA00007074"/>
    </source>
</evidence>
<evidence type="ECO:0000259" key="7">
    <source>
        <dbReference type="PROSITE" id="PS51935"/>
    </source>
</evidence>
<dbReference type="EMBL" id="QGUI02000040">
    <property type="protein sequence ID" value="MFO7191634.1"/>
    <property type="molecule type" value="Genomic_DNA"/>
</dbReference>
<dbReference type="AlphaFoldDB" id="A0ABD6FFF4"/>
<dbReference type="CDD" id="cd14814">
    <property type="entry name" value="Peptidase_M15"/>
    <property type="match status" value="1"/>
</dbReference>
<evidence type="ECO:0000256" key="5">
    <source>
        <dbReference type="SAM" id="Coils"/>
    </source>
</evidence>
<keyword evidence="2" id="KW-0645">Protease</keyword>
<dbReference type="Gene3D" id="3.30.1380.10">
    <property type="match status" value="1"/>
</dbReference>
<keyword evidence="5" id="KW-0175">Coiled coil</keyword>
<dbReference type="PANTHER" id="PTHR34385:SF1">
    <property type="entry name" value="PEPTIDOGLYCAN L-ALANYL-D-GLUTAMATE ENDOPEPTIDASE CWLK"/>
    <property type="match status" value="1"/>
</dbReference>
<keyword evidence="4" id="KW-0788">Thiol protease</keyword>
<evidence type="ECO:0000313" key="9">
    <source>
        <dbReference type="Proteomes" id="UP000249324"/>
    </source>
</evidence>
<evidence type="ECO:0000256" key="2">
    <source>
        <dbReference type="ARBA" id="ARBA00022670"/>
    </source>
</evidence>
<dbReference type="InterPro" id="IPR052179">
    <property type="entry name" value="DD-CPase-like"/>
</dbReference>
<dbReference type="Gene3D" id="3.90.1720.10">
    <property type="entry name" value="endopeptidase domain like (from Nostoc punctiforme)"/>
    <property type="match status" value="1"/>
</dbReference>
<dbReference type="PROSITE" id="PS51935">
    <property type="entry name" value="NLPC_P60"/>
    <property type="match status" value="1"/>
</dbReference>
<comment type="caution">
    <text evidence="8">The sequence shown here is derived from an EMBL/GenBank/DDBJ whole genome shotgun (WGS) entry which is preliminary data.</text>
</comment>
<keyword evidence="8" id="KW-0121">Carboxypeptidase</keyword>
<feature type="region of interest" description="Disordered" evidence="6">
    <location>
        <begin position="22"/>
        <end position="54"/>
    </location>
</feature>
<keyword evidence="3" id="KW-0378">Hydrolase</keyword>
<dbReference type="Pfam" id="PF02557">
    <property type="entry name" value="VanY"/>
    <property type="match status" value="1"/>
</dbReference>